<dbReference type="PANTHER" id="PTHR15654:SF2">
    <property type="entry name" value="COILED-COIL DOMAIN-CONTAINING PROTEIN 113"/>
    <property type="match status" value="1"/>
</dbReference>
<dbReference type="KEGG" id="lcm:102347951"/>
<evidence type="ECO:0000313" key="9">
    <source>
        <dbReference type="Ensembl" id="ENSLACP00000002750.2"/>
    </source>
</evidence>
<dbReference type="InParanoid" id="H2ZZC9"/>
<keyword evidence="3 7" id="KW-0175">Coiled coil</keyword>
<evidence type="ECO:0000256" key="1">
    <source>
        <dbReference type="ARBA" id="ARBA00004138"/>
    </source>
</evidence>
<dbReference type="OMA" id="MFESFIC"/>
<feature type="coiled-coil region" evidence="7">
    <location>
        <begin position="91"/>
        <end position="143"/>
    </location>
</feature>
<dbReference type="EMBL" id="AFYH01250155">
    <property type="status" value="NOT_ANNOTATED_CDS"/>
    <property type="molecule type" value="Genomic_DNA"/>
</dbReference>
<dbReference type="FunCoup" id="H2ZZC9">
    <property type="interactions" value="138"/>
</dbReference>
<organism evidence="9 10">
    <name type="scientific">Latimeria chalumnae</name>
    <name type="common">Coelacanth</name>
    <dbReference type="NCBI Taxonomy" id="7897"/>
    <lineage>
        <taxon>Eukaryota</taxon>
        <taxon>Metazoa</taxon>
        <taxon>Chordata</taxon>
        <taxon>Craniata</taxon>
        <taxon>Vertebrata</taxon>
        <taxon>Euteleostomi</taxon>
        <taxon>Coelacanthiformes</taxon>
        <taxon>Coelacanthidae</taxon>
        <taxon>Latimeria</taxon>
    </lineage>
</organism>
<dbReference type="EMBL" id="AFYH01250157">
    <property type="status" value="NOT_ANNOTATED_CDS"/>
    <property type="molecule type" value="Genomic_DNA"/>
</dbReference>
<dbReference type="Bgee" id="ENSLACG00000002459">
    <property type="expression patterns" value="Expressed in mesonephros and 4 other cell types or tissues"/>
</dbReference>
<comment type="subcellular location">
    <subcellularLocation>
        <location evidence="1">Cell projection</location>
        <location evidence="1">Cilium</location>
    </subcellularLocation>
</comment>
<comment type="similarity">
    <text evidence="5">Belongs to the CFAP263 family.</text>
</comment>
<evidence type="ECO:0000256" key="3">
    <source>
        <dbReference type="ARBA" id="ARBA00023054"/>
    </source>
</evidence>
<dbReference type="GO" id="GO:0036064">
    <property type="term" value="C:ciliary basal body"/>
    <property type="evidence" value="ECO:0007669"/>
    <property type="project" value="TreeGrafter"/>
</dbReference>
<evidence type="ECO:0000256" key="7">
    <source>
        <dbReference type="SAM" id="Coils"/>
    </source>
</evidence>
<evidence type="ECO:0000259" key="8">
    <source>
        <dbReference type="Pfam" id="PF13870"/>
    </source>
</evidence>
<dbReference type="GeneTree" id="ENSGT00940000154521"/>
<dbReference type="Ensembl" id="ENSLACT00000002772.2">
    <property type="protein sequence ID" value="ENSLACP00000002750.2"/>
    <property type="gene ID" value="ENSLACG00000002459.2"/>
</dbReference>
<dbReference type="GeneID" id="102347951"/>
<dbReference type="Proteomes" id="UP000008672">
    <property type="component" value="Unassembled WGS sequence"/>
</dbReference>
<gene>
    <name evidence="9" type="primary">CFAP263</name>
</gene>
<keyword evidence="2" id="KW-0970">Cilium biogenesis/degradation</keyword>
<reference evidence="10" key="1">
    <citation type="submission" date="2011-08" db="EMBL/GenBank/DDBJ databases">
        <title>The draft genome of Latimeria chalumnae.</title>
        <authorList>
            <person name="Di Palma F."/>
            <person name="Alfoldi J."/>
            <person name="Johnson J."/>
            <person name="Berlin A."/>
            <person name="Gnerre S."/>
            <person name="Jaffe D."/>
            <person name="MacCallum I."/>
            <person name="Young S."/>
            <person name="Walker B.J."/>
            <person name="Lander E."/>
            <person name="Lindblad-Toh K."/>
        </authorList>
    </citation>
    <scope>NUCLEOTIDE SEQUENCE [LARGE SCALE GENOMIC DNA]</scope>
    <source>
        <strain evidence="10">Wild caught</strain>
    </source>
</reference>
<evidence type="ECO:0000313" key="10">
    <source>
        <dbReference type="Proteomes" id="UP000008672"/>
    </source>
</evidence>
<evidence type="ECO:0000256" key="6">
    <source>
        <dbReference type="ARBA" id="ARBA00044798"/>
    </source>
</evidence>
<sequence length="379" mass="44555">MADTGLERFPDLSRLKDLTEEQLQLLVDDISRSNGVLQSEVKIFENYIRRVEPKDWALQPTAEILAQDSALPLRGRKRSKARVSSSACVMRLTVEQKCDIAQRELEEIKDELDCLKESSERVLDNHKAAIEEAEIRQGEVKKAWYEFERDIGKTIVEKLGGFFTAEKIYRYMQDKIRAKETLTDKLRLKNAALKVQKKKVRMQLRQKEETEEVLHEVDFQQLKIENRQFLEKIDERNRDLLRLKLMAGNTMQVLNSYKKKLQSMTEESMHLTRDISSKQQMIQDIEEETKVVEEERAKAEALNIKLRTQLSDYRVPHVLEYVYKKATHSEMEKCIKSWQRKVEVAEMTLKKHRKAWNQLKVASGQMQGWAPAHGIHWKE</sequence>
<proteinExistence type="inferred from homology"/>
<dbReference type="EMBL" id="AFYH01250153">
    <property type="status" value="NOT_ANNOTATED_CDS"/>
    <property type="molecule type" value="Genomic_DNA"/>
</dbReference>
<feature type="coiled-coil region" evidence="7">
    <location>
        <begin position="254"/>
        <end position="305"/>
    </location>
</feature>
<dbReference type="CTD" id="29070"/>
<reference evidence="9" key="2">
    <citation type="submission" date="2025-08" db="UniProtKB">
        <authorList>
            <consortium name="Ensembl"/>
        </authorList>
    </citation>
    <scope>IDENTIFICATION</scope>
</reference>
<dbReference type="Pfam" id="PF13870">
    <property type="entry name" value="CCDC113_CCDC96_CC"/>
    <property type="match status" value="1"/>
</dbReference>
<dbReference type="EMBL" id="AFYH01250154">
    <property type="status" value="NOT_ANNOTATED_CDS"/>
    <property type="molecule type" value="Genomic_DNA"/>
</dbReference>
<dbReference type="GO" id="GO:0005930">
    <property type="term" value="C:axoneme"/>
    <property type="evidence" value="ECO:0007669"/>
    <property type="project" value="TreeGrafter"/>
</dbReference>
<protein>
    <recommendedName>
        <fullName evidence="6">Cilia- and flagella-associated protein 263</fullName>
    </recommendedName>
</protein>
<keyword evidence="10" id="KW-1185">Reference proteome</keyword>
<dbReference type="eggNOG" id="ENOG502QU7J">
    <property type="taxonomic scope" value="Eukaryota"/>
</dbReference>
<evidence type="ECO:0000256" key="5">
    <source>
        <dbReference type="ARBA" id="ARBA00044506"/>
    </source>
</evidence>
<evidence type="ECO:0000256" key="2">
    <source>
        <dbReference type="ARBA" id="ARBA00022794"/>
    </source>
</evidence>
<accession>H2ZZC9</accession>
<dbReference type="InterPro" id="IPR025254">
    <property type="entry name" value="CCDC113/CCDC96_CC"/>
</dbReference>
<dbReference type="RefSeq" id="XP_006013002.1">
    <property type="nucleotide sequence ID" value="XM_006012940.3"/>
</dbReference>
<name>H2ZZC9_LATCH</name>
<dbReference type="HOGENOM" id="CLU_046867_0_0_1"/>
<dbReference type="AlphaFoldDB" id="H2ZZC9"/>
<dbReference type="EMBL" id="AFYH01250156">
    <property type="status" value="NOT_ANNOTATED_CDS"/>
    <property type="molecule type" value="Genomic_DNA"/>
</dbReference>
<dbReference type="STRING" id="7897.ENSLACP00000002750"/>
<reference evidence="9" key="3">
    <citation type="submission" date="2025-09" db="UniProtKB">
        <authorList>
            <consortium name="Ensembl"/>
        </authorList>
    </citation>
    <scope>IDENTIFICATION</scope>
</reference>
<evidence type="ECO:0000256" key="4">
    <source>
        <dbReference type="ARBA" id="ARBA00023273"/>
    </source>
</evidence>
<feature type="domain" description="CCDC113/CCDC96 coiled-coil" evidence="8">
    <location>
        <begin position="177"/>
        <end position="350"/>
    </location>
</feature>
<keyword evidence="4" id="KW-0966">Cell projection</keyword>
<dbReference type="OrthoDB" id="10259713at2759"/>
<dbReference type="PANTHER" id="PTHR15654">
    <property type="entry name" value="COILED-COIL DOMAIN-CONTAINING PROTEIN 113-RELATED"/>
    <property type="match status" value="1"/>
</dbReference>
<dbReference type="GO" id="GO:0060271">
    <property type="term" value="P:cilium assembly"/>
    <property type="evidence" value="ECO:0007669"/>
    <property type="project" value="TreeGrafter"/>
</dbReference>
<dbReference type="InterPro" id="IPR051885">
    <property type="entry name" value="CC_CF"/>
</dbReference>